<sequence length="89" mass="10124">MEKIIFQSDDGTAAEFYVEEQTNIAGVTYLLVSDSQDEEADAYILKDISAPGSTEACYEMVEDDDELQAVYAVFQQMLDDVNFEWRSDF</sequence>
<evidence type="ECO:0000313" key="2">
    <source>
        <dbReference type="Proteomes" id="UP000253208"/>
    </source>
</evidence>
<dbReference type="InterPro" id="IPR009711">
    <property type="entry name" value="UPF0473"/>
</dbReference>
<proteinExistence type="predicted"/>
<comment type="caution">
    <text evidence="1">The sequence shown here is derived from an EMBL/GenBank/DDBJ whole genome shotgun (WGS) entry which is preliminary data.</text>
</comment>
<evidence type="ECO:0000313" key="1">
    <source>
        <dbReference type="EMBL" id="RCH44482.1"/>
    </source>
</evidence>
<gene>
    <name evidence="1" type="ORF">C4886_06960</name>
</gene>
<dbReference type="EMBL" id="PSQG01000008">
    <property type="protein sequence ID" value="RCH44482.1"/>
    <property type="molecule type" value="Genomic_DNA"/>
</dbReference>
<accession>A0A367G197</accession>
<protein>
    <submittedName>
        <fullName evidence="1">DUF1292 domain-containing protein</fullName>
    </submittedName>
</protein>
<organism evidence="1 2">
    <name type="scientific">Blautia obeum</name>
    <dbReference type="NCBI Taxonomy" id="40520"/>
    <lineage>
        <taxon>Bacteria</taxon>
        <taxon>Bacillati</taxon>
        <taxon>Bacillota</taxon>
        <taxon>Clostridia</taxon>
        <taxon>Lachnospirales</taxon>
        <taxon>Lachnospiraceae</taxon>
        <taxon>Blautia</taxon>
    </lineage>
</organism>
<reference evidence="1 2" key="1">
    <citation type="submission" date="2018-02" db="EMBL/GenBank/DDBJ databases">
        <title>Complete genome sequencing of Faecalibacterium prausnitzii strains isolated from the human gut.</title>
        <authorList>
            <person name="Fitzgerald B.C."/>
            <person name="Shkoporov A.N."/>
            <person name="Ross P.R."/>
            <person name="Hill C."/>
        </authorList>
    </citation>
    <scope>NUCLEOTIDE SEQUENCE [LARGE SCALE GENOMIC DNA]</scope>
    <source>
        <strain evidence="1 2">APC942/31-1</strain>
    </source>
</reference>
<dbReference type="RefSeq" id="WP_059086846.1">
    <property type="nucleotide sequence ID" value="NZ_PSQG01000008.1"/>
</dbReference>
<dbReference type="Proteomes" id="UP000253208">
    <property type="component" value="Unassembled WGS sequence"/>
</dbReference>
<dbReference type="AlphaFoldDB" id="A0A367G197"/>
<name>A0A367G197_9FIRM</name>
<dbReference type="Pfam" id="PF06949">
    <property type="entry name" value="DUF1292"/>
    <property type="match status" value="1"/>
</dbReference>